<accession>A0AAJ8MQ79</accession>
<dbReference type="PROSITE" id="PS51192">
    <property type="entry name" value="HELICASE_ATP_BIND_1"/>
    <property type="match status" value="1"/>
</dbReference>
<evidence type="ECO:0000256" key="4">
    <source>
        <dbReference type="ARBA" id="ARBA00022771"/>
    </source>
</evidence>
<evidence type="ECO:0000256" key="10">
    <source>
        <dbReference type="SAM" id="MobiDB-lite"/>
    </source>
</evidence>
<feature type="compositionally biased region" description="Acidic residues" evidence="10">
    <location>
        <begin position="239"/>
        <end position="264"/>
    </location>
</feature>
<dbReference type="Gene3D" id="3.40.50.300">
    <property type="entry name" value="P-loop containing nucleotide triphosphate hydrolases"/>
    <property type="match status" value="1"/>
</dbReference>
<dbReference type="GO" id="GO:0004386">
    <property type="term" value="F:helicase activity"/>
    <property type="evidence" value="ECO:0007669"/>
    <property type="project" value="UniProtKB-KW"/>
</dbReference>
<feature type="region of interest" description="Disordered" evidence="10">
    <location>
        <begin position="1"/>
        <end position="22"/>
    </location>
</feature>
<keyword evidence="4 9" id="KW-0863">Zinc-finger</keyword>
<feature type="compositionally biased region" description="Basic and acidic residues" evidence="10">
    <location>
        <begin position="102"/>
        <end position="120"/>
    </location>
</feature>
<evidence type="ECO:0000259" key="11">
    <source>
        <dbReference type="PROSITE" id="PS50089"/>
    </source>
</evidence>
<evidence type="ECO:0000256" key="8">
    <source>
        <dbReference type="ARBA" id="ARBA00022840"/>
    </source>
</evidence>
<dbReference type="SUPFAM" id="SSF52540">
    <property type="entry name" value="P-loop containing nucleoside triphosphate hydrolases"/>
    <property type="match status" value="2"/>
</dbReference>
<dbReference type="Pfam" id="PF00097">
    <property type="entry name" value="zf-C3HC4"/>
    <property type="match status" value="1"/>
</dbReference>
<organism evidence="14 15">
    <name type="scientific">Kwoniella pini CBS 10737</name>
    <dbReference type="NCBI Taxonomy" id="1296096"/>
    <lineage>
        <taxon>Eukaryota</taxon>
        <taxon>Fungi</taxon>
        <taxon>Dikarya</taxon>
        <taxon>Basidiomycota</taxon>
        <taxon>Agaricomycotina</taxon>
        <taxon>Tremellomycetes</taxon>
        <taxon>Tremellales</taxon>
        <taxon>Cryptococcaceae</taxon>
        <taxon>Kwoniella</taxon>
    </lineage>
</organism>
<reference evidence="14" key="2">
    <citation type="submission" date="2024-02" db="EMBL/GenBank/DDBJ databases">
        <title>Comparative genomics of Cryptococcus and Kwoniella reveals pathogenesis evolution and contrasting modes of karyotype evolution via chromosome fusion or intercentromeric recombination.</title>
        <authorList>
            <person name="Coelho M.A."/>
            <person name="David-Palma M."/>
            <person name="Shea T."/>
            <person name="Bowers K."/>
            <person name="McGinley-Smith S."/>
            <person name="Mohammad A.W."/>
            <person name="Gnirke A."/>
            <person name="Yurkov A.M."/>
            <person name="Nowrousian M."/>
            <person name="Sun S."/>
            <person name="Cuomo C.A."/>
            <person name="Heitman J."/>
        </authorList>
    </citation>
    <scope>NUCLEOTIDE SEQUENCE</scope>
    <source>
        <strain evidence="14">CBS 10737</strain>
    </source>
</reference>
<proteinExistence type="inferred from homology"/>
<evidence type="ECO:0000256" key="7">
    <source>
        <dbReference type="ARBA" id="ARBA00022833"/>
    </source>
</evidence>
<evidence type="ECO:0000256" key="5">
    <source>
        <dbReference type="ARBA" id="ARBA00022801"/>
    </source>
</evidence>
<dbReference type="FunFam" id="3.40.50.300:FF:002704">
    <property type="entry name" value="Unplaced genomic scaffold supercont1.17, whole genome shotgun sequence"/>
    <property type="match status" value="1"/>
</dbReference>
<dbReference type="SMART" id="SM00490">
    <property type="entry name" value="HELICc"/>
    <property type="match status" value="1"/>
</dbReference>
<dbReference type="PANTHER" id="PTHR45626">
    <property type="entry name" value="TRANSCRIPTION TERMINATION FACTOR 2-RELATED"/>
    <property type="match status" value="1"/>
</dbReference>
<dbReference type="InterPro" id="IPR001841">
    <property type="entry name" value="Znf_RING"/>
</dbReference>
<dbReference type="SMART" id="SM00184">
    <property type="entry name" value="RING"/>
    <property type="match status" value="1"/>
</dbReference>
<dbReference type="PANTHER" id="PTHR45626:SF16">
    <property type="entry name" value="ATP-DEPENDENT HELICASE ULS1"/>
    <property type="match status" value="1"/>
</dbReference>
<evidence type="ECO:0000256" key="6">
    <source>
        <dbReference type="ARBA" id="ARBA00022806"/>
    </source>
</evidence>
<evidence type="ECO:0000256" key="2">
    <source>
        <dbReference type="ARBA" id="ARBA00022723"/>
    </source>
</evidence>
<comment type="similarity">
    <text evidence="1">Belongs to the SNF2/RAD54 helicase family.</text>
</comment>
<feature type="region of interest" description="Disordered" evidence="10">
    <location>
        <begin position="165"/>
        <end position="325"/>
    </location>
</feature>
<dbReference type="InterPro" id="IPR050628">
    <property type="entry name" value="SNF2_RAD54_helicase_TF"/>
</dbReference>
<reference evidence="14" key="1">
    <citation type="submission" date="2013-07" db="EMBL/GenBank/DDBJ databases">
        <authorList>
            <consortium name="The Broad Institute Genome Sequencing Platform"/>
            <person name="Cuomo C."/>
            <person name="Litvintseva A."/>
            <person name="Chen Y."/>
            <person name="Heitman J."/>
            <person name="Sun S."/>
            <person name="Springer D."/>
            <person name="Dromer F."/>
            <person name="Young S.K."/>
            <person name="Zeng Q."/>
            <person name="Gargeya S."/>
            <person name="Fitzgerald M."/>
            <person name="Abouelleil A."/>
            <person name="Alvarado L."/>
            <person name="Berlin A.M."/>
            <person name="Chapman S.B."/>
            <person name="Dewar J."/>
            <person name="Goldberg J."/>
            <person name="Griggs A."/>
            <person name="Gujja S."/>
            <person name="Hansen M."/>
            <person name="Howarth C."/>
            <person name="Imamovic A."/>
            <person name="Larimer J."/>
            <person name="McCowan C."/>
            <person name="Murphy C."/>
            <person name="Pearson M."/>
            <person name="Priest M."/>
            <person name="Roberts A."/>
            <person name="Saif S."/>
            <person name="Shea T."/>
            <person name="Sykes S."/>
            <person name="Wortman J."/>
            <person name="Nusbaum C."/>
            <person name="Birren B."/>
        </authorList>
    </citation>
    <scope>NUCLEOTIDE SEQUENCE</scope>
    <source>
        <strain evidence="14">CBS 10737</strain>
    </source>
</reference>
<evidence type="ECO:0000313" key="15">
    <source>
        <dbReference type="Proteomes" id="UP000094020"/>
    </source>
</evidence>
<dbReference type="GO" id="GO:0008270">
    <property type="term" value="F:zinc ion binding"/>
    <property type="evidence" value="ECO:0007669"/>
    <property type="project" value="UniProtKB-KW"/>
</dbReference>
<keyword evidence="7" id="KW-0862">Zinc</keyword>
<keyword evidence="5" id="KW-0378">Hydrolase</keyword>
<dbReference type="InterPro" id="IPR017907">
    <property type="entry name" value="Znf_RING_CS"/>
</dbReference>
<keyword evidence="15" id="KW-1185">Reference proteome</keyword>
<dbReference type="GO" id="GO:0000724">
    <property type="term" value="P:double-strand break repair via homologous recombination"/>
    <property type="evidence" value="ECO:0007669"/>
    <property type="project" value="TreeGrafter"/>
</dbReference>
<dbReference type="InterPro" id="IPR018957">
    <property type="entry name" value="Znf_C3HC4_RING-type"/>
</dbReference>
<feature type="region of interest" description="Disordered" evidence="10">
    <location>
        <begin position="92"/>
        <end position="151"/>
    </location>
</feature>
<dbReference type="InterPro" id="IPR027417">
    <property type="entry name" value="P-loop_NTPase"/>
</dbReference>
<dbReference type="SMART" id="SM00487">
    <property type="entry name" value="DEXDc"/>
    <property type="match status" value="1"/>
</dbReference>
<dbReference type="EMBL" id="CP144522">
    <property type="protein sequence ID" value="WWC69653.1"/>
    <property type="molecule type" value="Genomic_DNA"/>
</dbReference>
<dbReference type="GO" id="GO:0005737">
    <property type="term" value="C:cytoplasm"/>
    <property type="evidence" value="ECO:0007669"/>
    <property type="project" value="TreeGrafter"/>
</dbReference>
<dbReference type="Proteomes" id="UP000094020">
    <property type="component" value="Chromosome 4"/>
</dbReference>
<feature type="region of interest" description="Disordered" evidence="10">
    <location>
        <begin position="719"/>
        <end position="738"/>
    </location>
</feature>
<dbReference type="PROSITE" id="PS51194">
    <property type="entry name" value="HELICASE_CTER"/>
    <property type="match status" value="1"/>
</dbReference>
<dbReference type="Gene3D" id="3.30.40.10">
    <property type="entry name" value="Zinc/RING finger domain, C3HC4 (zinc finger)"/>
    <property type="match status" value="1"/>
</dbReference>
<feature type="compositionally biased region" description="Polar residues" evidence="10">
    <location>
        <begin position="349"/>
        <end position="372"/>
    </location>
</feature>
<dbReference type="GO" id="GO:0005634">
    <property type="term" value="C:nucleus"/>
    <property type="evidence" value="ECO:0007669"/>
    <property type="project" value="TreeGrafter"/>
</dbReference>
<evidence type="ECO:0000256" key="1">
    <source>
        <dbReference type="ARBA" id="ARBA00007025"/>
    </source>
</evidence>
<dbReference type="SUPFAM" id="SSF57850">
    <property type="entry name" value="RING/U-box"/>
    <property type="match status" value="1"/>
</dbReference>
<feature type="region of interest" description="Disordered" evidence="10">
    <location>
        <begin position="348"/>
        <end position="409"/>
    </location>
</feature>
<dbReference type="InterPro" id="IPR000330">
    <property type="entry name" value="SNF2_N"/>
</dbReference>
<dbReference type="GO" id="GO:0005524">
    <property type="term" value="F:ATP binding"/>
    <property type="evidence" value="ECO:0007669"/>
    <property type="project" value="UniProtKB-KW"/>
</dbReference>
<sequence length="1334" mass="148946">MFSEKEMKEAARKTLGLDEEPDKETPKFYLDAFREHTKKCPYDSHFIIELADSTKNGSEIGGNGFGVITCMEDYCWKDIILSADPLKPDGGRSDGFGSFSDFQDHCDEPDHKRGRSERCNRLGINDQINPCSSHSSSLPSRPPPSFEYPSSSASVAIKSSILDEPSVAGPSNLDRSTEIRAAPSEPTYRESKPVIHPSSSPSRSIFDLTQPQTSSSTNRQRSIDIITIDSSSPMKSDPEEIDELAVDSEDDNDDILLLEDDEIPSEYRKVTNRDNPIPLDDSESEDDMQIRDRGKGKAVSRSNSNRTPLAPIFNMSQSNRQQDSGVEMIRDDSGDSLEARQKSFDALFSPSTSRLSKGNTRDTSSGANNIIALSSEEKVKMMQEEDSRSNTPAAAPSASASAPAQSDVKPYQGSLGVFSDITYYRMEEVYLKSPMIKVNCMRDPALHILVTGRLRILEHLKNGIGSTAYFPPSPQLLAMLPALKTYGPPNDQLPLIKSATDNKPLVNGHNGYGGLNMPGGWNPGVPVPGVNVPLIGMGAGNEDDSSLSDIYGRYEEWDRPRTDQGLSSFFDENMKDFVEDTTVDDSLKKLGLNSMEDYLPDLRIKLMAHQVLGVDFMIEKEKAQKFLGGINADAMGLGKTVQSIATIASHQSEDPRVKSTLIIAPLALLQQWKNEIESKTTPGLLRVLIYHGQKRTKTKNHLKQYDVVLTTYGTLVAESGPKEKGKKKNGSDDDEAYNDIRKQGPLMKVHWWRIILDEAHQIRNRRTRAAKACFQLKAHLRWCLTGTPIVNTLEDVFSYLHFLSISPAASWEHFRGHISQIQKRRPKLATKRMQAILRQCCIRRHKESELNGQKLLQLKPKHTNVDTLNFTDDERQIYTAIENRFQVRFNSYLKKGTVMKHYSVVLVMLLRLRQLTCHPWLLRRNANDGGHEQDVLVTDEDLLTGVSAVKLDDIAEVARAKTLLGEEAVAQIKKKLAERQAKINDAASDDTEVSKEEECPICSDIFTDERITPCYHSFCAPCLEDVFNNIANNVDLRDVDDGKRSCPLCRGQIERGKIFRADAFIEHDKEEEASDMAEEDGIENDIDAKLEVGTEEYEESHTKGKRKATGDVKARLVSKKVKKDSDVNGEGEDPLAEVTDELAMEDVLPSTKMKKLGDLIDDINAKDPNDKIIVFSQFVQFIELCSLFLTRKNVNHVRYMGSMKQDERENVLQQFGQSLKDHPKSPKVILMSLKCGGVGLNLCAANHVICMDLAWNAATENQAVDRAHRIGQDKEVHVHRLVIQDTVEQRIMKLQEEKQALSDGAMGEGAAGRLGRLSIRDLMRLFAVGGDGED</sequence>
<dbReference type="Pfam" id="PF00271">
    <property type="entry name" value="Helicase_C"/>
    <property type="match status" value="1"/>
</dbReference>
<dbReference type="Pfam" id="PF00176">
    <property type="entry name" value="SNF2-rel_dom"/>
    <property type="match status" value="1"/>
</dbReference>
<dbReference type="PROSITE" id="PS50089">
    <property type="entry name" value="ZF_RING_2"/>
    <property type="match status" value="1"/>
</dbReference>
<dbReference type="GeneID" id="30169770"/>
<dbReference type="PROSITE" id="PS00518">
    <property type="entry name" value="ZF_RING_1"/>
    <property type="match status" value="1"/>
</dbReference>
<keyword evidence="3" id="KW-0547">Nucleotide-binding</keyword>
<dbReference type="Gene3D" id="3.40.50.10810">
    <property type="entry name" value="Tandem AAA-ATPase domain"/>
    <property type="match status" value="1"/>
</dbReference>
<dbReference type="GO" id="GO:0008094">
    <property type="term" value="F:ATP-dependent activity, acting on DNA"/>
    <property type="evidence" value="ECO:0007669"/>
    <property type="project" value="TreeGrafter"/>
</dbReference>
<evidence type="ECO:0000313" key="14">
    <source>
        <dbReference type="EMBL" id="WWC69653.1"/>
    </source>
</evidence>
<dbReference type="GO" id="GO:0016787">
    <property type="term" value="F:hydrolase activity"/>
    <property type="evidence" value="ECO:0007669"/>
    <property type="project" value="UniProtKB-KW"/>
</dbReference>
<evidence type="ECO:0000256" key="9">
    <source>
        <dbReference type="PROSITE-ProRule" id="PRU00175"/>
    </source>
</evidence>
<protein>
    <recommendedName>
        <fullName evidence="16">DNA repair protein RAD5</fullName>
    </recommendedName>
</protein>
<dbReference type="InterPro" id="IPR001650">
    <property type="entry name" value="Helicase_C-like"/>
</dbReference>
<feature type="compositionally biased region" description="Basic and acidic residues" evidence="10">
    <location>
        <begin position="375"/>
        <end position="388"/>
    </location>
</feature>
<dbReference type="InterPro" id="IPR013083">
    <property type="entry name" value="Znf_RING/FYVE/PHD"/>
</dbReference>
<feature type="domain" description="RING-type" evidence="11">
    <location>
        <begin position="999"/>
        <end position="1050"/>
    </location>
</feature>
<dbReference type="CDD" id="cd18793">
    <property type="entry name" value="SF2_C_SNF"/>
    <property type="match status" value="1"/>
</dbReference>
<feature type="compositionally biased region" description="Low complexity" evidence="10">
    <location>
        <begin position="130"/>
        <end position="139"/>
    </location>
</feature>
<name>A0AAJ8MQ79_9TREE</name>
<keyword evidence="6" id="KW-0347">Helicase</keyword>
<feature type="compositionally biased region" description="Low complexity" evidence="10">
    <location>
        <begin position="392"/>
        <end position="404"/>
    </location>
</feature>
<evidence type="ECO:0000259" key="13">
    <source>
        <dbReference type="PROSITE" id="PS51194"/>
    </source>
</evidence>
<evidence type="ECO:0008006" key="16">
    <source>
        <dbReference type="Google" id="ProtNLM"/>
    </source>
</evidence>
<keyword evidence="8" id="KW-0067">ATP-binding</keyword>
<feature type="compositionally biased region" description="Polar residues" evidence="10">
    <location>
        <begin position="197"/>
        <end position="220"/>
    </location>
</feature>
<feature type="domain" description="Helicase ATP-binding" evidence="12">
    <location>
        <begin position="620"/>
        <end position="806"/>
    </location>
</feature>
<feature type="compositionally biased region" description="Polar residues" evidence="10">
    <location>
        <begin position="314"/>
        <end position="324"/>
    </location>
</feature>
<dbReference type="InterPro" id="IPR038718">
    <property type="entry name" value="SNF2-like_sf"/>
</dbReference>
<dbReference type="InterPro" id="IPR049730">
    <property type="entry name" value="SNF2/RAD54-like_C"/>
</dbReference>
<dbReference type="KEGG" id="kpin:30169770"/>
<feature type="compositionally biased region" description="Low complexity" evidence="10">
    <location>
        <begin position="223"/>
        <end position="232"/>
    </location>
</feature>
<evidence type="ECO:0000259" key="12">
    <source>
        <dbReference type="PROSITE" id="PS51192"/>
    </source>
</evidence>
<dbReference type="InterPro" id="IPR014001">
    <property type="entry name" value="Helicase_ATP-bd"/>
</dbReference>
<evidence type="ECO:0000256" key="3">
    <source>
        <dbReference type="ARBA" id="ARBA00022741"/>
    </source>
</evidence>
<gene>
    <name evidence="14" type="ORF">I206_103596</name>
</gene>
<dbReference type="CDD" id="cd18008">
    <property type="entry name" value="DEXDc_SHPRH-like"/>
    <property type="match status" value="1"/>
</dbReference>
<feature type="compositionally biased region" description="Basic and acidic residues" evidence="10">
    <location>
        <begin position="1"/>
        <end position="16"/>
    </location>
</feature>
<dbReference type="RefSeq" id="XP_070058898.1">
    <property type="nucleotide sequence ID" value="XM_070202797.1"/>
</dbReference>
<feature type="domain" description="Helicase C-terminal" evidence="13">
    <location>
        <begin position="1155"/>
        <end position="1318"/>
    </location>
</feature>
<keyword evidence="2" id="KW-0479">Metal-binding</keyword>